<evidence type="ECO:0000256" key="9">
    <source>
        <dbReference type="ARBA" id="ARBA00023047"/>
    </source>
</evidence>
<dbReference type="EMBL" id="CP045913">
    <property type="protein sequence ID" value="QGH59725.1"/>
    <property type="molecule type" value="Genomic_DNA"/>
</dbReference>
<comment type="similarity">
    <text evidence="2 11">Belongs to the ABC-2 integral membrane protein family.</text>
</comment>
<evidence type="ECO:0000256" key="11">
    <source>
        <dbReference type="RuleBase" id="RU361157"/>
    </source>
</evidence>
<comment type="subcellular location">
    <subcellularLocation>
        <location evidence="11">Cell inner membrane</location>
        <topology evidence="11">Multi-pass membrane protein</topology>
    </subcellularLocation>
    <subcellularLocation>
        <location evidence="1">Cell membrane</location>
        <topology evidence="1">Multi-pass membrane protein</topology>
    </subcellularLocation>
</comment>
<feature type="transmembrane region" description="Helical" evidence="11">
    <location>
        <begin position="173"/>
        <end position="190"/>
    </location>
</feature>
<dbReference type="Pfam" id="PF01061">
    <property type="entry name" value="ABC2_membrane"/>
    <property type="match status" value="1"/>
</dbReference>
<dbReference type="GO" id="GO:0015774">
    <property type="term" value="P:polysaccharide transport"/>
    <property type="evidence" value="ECO:0007669"/>
    <property type="project" value="UniProtKB-KW"/>
</dbReference>
<keyword evidence="6 11" id="KW-0812">Transmembrane</keyword>
<gene>
    <name evidence="13" type="ORF">GHV41_02185</name>
</gene>
<evidence type="ECO:0000256" key="8">
    <source>
        <dbReference type="ARBA" id="ARBA00022989"/>
    </source>
</evidence>
<feature type="transmembrane region" description="Helical" evidence="11">
    <location>
        <begin position="139"/>
        <end position="161"/>
    </location>
</feature>
<feature type="transmembrane region" description="Helical" evidence="11">
    <location>
        <begin position="111"/>
        <end position="132"/>
    </location>
</feature>
<dbReference type="AlphaFoldDB" id="A0A5Q2V6S9"/>
<sequence>MITLLKNTGLIFNLTKRDVESRYRGTSLGILWSLLNPVIMLSIYSFIFGFVFKAKWGVATTENYTLIMFTGLLTHGFIAECIGKATTIYVYNVSYVKKVLFPLESLCWVTVFGALFQFLMGCIVFAVFCIILHQPVSLMVLLVPVVILPLILLSYSISLFLSSLGVYVRDMGQIVAVFIALMLFMSPIFYPITAVPEEYRMLIYINPLTFIVESLRDVVLYGKLFSLEGYAIYWGISIVLYFLAMAWFKKVKRGFADVL</sequence>
<dbReference type="GO" id="GO:0140359">
    <property type="term" value="F:ABC-type transporter activity"/>
    <property type="evidence" value="ECO:0007669"/>
    <property type="project" value="InterPro"/>
</dbReference>
<organism evidence="13 14">
    <name type="scientific">Serratia proteamaculans</name>
    <dbReference type="NCBI Taxonomy" id="28151"/>
    <lineage>
        <taxon>Bacteria</taxon>
        <taxon>Pseudomonadati</taxon>
        <taxon>Pseudomonadota</taxon>
        <taxon>Gammaproteobacteria</taxon>
        <taxon>Enterobacterales</taxon>
        <taxon>Yersiniaceae</taxon>
        <taxon>Serratia</taxon>
    </lineage>
</organism>
<keyword evidence="8 11" id="KW-1133">Transmembrane helix</keyword>
<proteinExistence type="inferred from homology"/>
<dbReference type="GO" id="GO:0015920">
    <property type="term" value="P:lipopolysaccharide transport"/>
    <property type="evidence" value="ECO:0007669"/>
    <property type="project" value="TreeGrafter"/>
</dbReference>
<evidence type="ECO:0000256" key="2">
    <source>
        <dbReference type="ARBA" id="ARBA00007783"/>
    </source>
</evidence>
<protein>
    <recommendedName>
        <fullName evidence="11">Transport permease protein</fullName>
    </recommendedName>
</protein>
<keyword evidence="10 11" id="KW-0472">Membrane</keyword>
<dbReference type="RefSeq" id="WP_153857385.1">
    <property type="nucleotide sequence ID" value="NZ_CP045913.1"/>
</dbReference>
<dbReference type="InterPro" id="IPR047817">
    <property type="entry name" value="ABC2_TM_bact-type"/>
</dbReference>
<feature type="transmembrane region" description="Helical" evidence="11">
    <location>
        <begin position="230"/>
        <end position="248"/>
    </location>
</feature>
<evidence type="ECO:0000256" key="4">
    <source>
        <dbReference type="ARBA" id="ARBA00022475"/>
    </source>
</evidence>
<keyword evidence="3 11" id="KW-0813">Transport</keyword>
<dbReference type="InterPro" id="IPR000412">
    <property type="entry name" value="ABC_2_transport"/>
</dbReference>
<feature type="transmembrane region" description="Helical" evidence="11">
    <location>
        <begin position="30"/>
        <end position="52"/>
    </location>
</feature>
<reference evidence="13 14" key="1">
    <citation type="submission" date="2019-11" db="EMBL/GenBank/DDBJ databases">
        <title>The Phosphoenolpyruvate Phosphotransferase System Regulates Serratia proteamaculans 336X Biofilm Formation and Wheat Roots colonization.</title>
        <authorList>
            <person name="Liu F."/>
        </authorList>
    </citation>
    <scope>NUCLEOTIDE SEQUENCE [LARGE SCALE GENOMIC DNA]</scope>
    <source>
        <strain evidence="13 14">336X</strain>
    </source>
</reference>
<feature type="domain" description="ABC transmembrane type-2" evidence="12">
    <location>
        <begin position="28"/>
        <end position="251"/>
    </location>
</feature>
<accession>A0A5Q2V6S9</accession>
<name>A0A5Q2V6S9_SERPR</name>
<evidence type="ECO:0000313" key="14">
    <source>
        <dbReference type="Proteomes" id="UP000381260"/>
    </source>
</evidence>
<keyword evidence="7" id="KW-0972">Capsule biogenesis/degradation</keyword>
<dbReference type="PROSITE" id="PS51012">
    <property type="entry name" value="ABC_TM2"/>
    <property type="match status" value="1"/>
</dbReference>
<dbReference type="GO" id="GO:0043190">
    <property type="term" value="C:ATP-binding cassette (ABC) transporter complex"/>
    <property type="evidence" value="ECO:0007669"/>
    <property type="project" value="InterPro"/>
</dbReference>
<dbReference type="PRINTS" id="PR00164">
    <property type="entry name" value="ABC2TRNSPORT"/>
</dbReference>
<keyword evidence="9" id="KW-0625">Polysaccharide transport</keyword>
<dbReference type="PANTHER" id="PTHR30413">
    <property type="entry name" value="INNER MEMBRANE TRANSPORT PERMEASE"/>
    <property type="match status" value="1"/>
</dbReference>
<evidence type="ECO:0000256" key="6">
    <source>
        <dbReference type="ARBA" id="ARBA00022692"/>
    </source>
</evidence>
<dbReference type="Proteomes" id="UP000381260">
    <property type="component" value="Chromosome"/>
</dbReference>
<dbReference type="PANTHER" id="PTHR30413:SF10">
    <property type="entry name" value="CAPSULE POLYSACCHARIDE EXPORT INNER-MEMBRANE PROTEIN CTRC"/>
    <property type="match status" value="1"/>
</dbReference>
<keyword evidence="4 11" id="KW-1003">Cell membrane</keyword>
<dbReference type="PIRSF" id="PIRSF006648">
    <property type="entry name" value="DrrB"/>
    <property type="match status" value="1"/>
</dbReference>
<evidence type="ECO:0000259" key="12">
    <source>
        <dbReference type="PROSITE" id="PS51012"/>
    </source>
</evidence>
<feature type="transmembrane region" description="Helical" evidence="11">
    <location>
        <begin position="64"/>
        <end position="91"/>
    </location>
</feature>
<evidence type="ECO:0000256" key="5">
    <source>
        <dbReference type="ARBA" id="ARBA00022597"/>
    </source>
</evidence>
<evidence type="ECO:0000256" key="1">
    <source>
        <dbReference type="ARBA" id="ARBA00004651"/>
    </source>
</evidence>
<evidence type="ECO:0000313" key="13">
    <source>
        <dbReference type="EMBL" id="QGH59725.1"/>
    </source>
</evidence>
<dbReference type="InterPro" id="IPR013525">
    <property type="entry name" value="ABC2_TM"/>
</dbReference>
<keyword evidence="5" id="KW-0762">Sugar transport</keyword>
<evidence type="ECO:0000256" key="10">
    <source>
        <dbReference type="ARBA" id="ARBA00023136"/>
    </source>
</evidence>
<evidence type="ECO:0000256" key="7">
    <source>
        <dbReference type="ARBA" id="ARBA00022903"/>
    </source>
</evidence>
<evidence type="ECO:0000256" key="3">
    <source>
        <dbReference type="ARBA" id="ARBA00022448"/>
    </source>
</evidence>